<feature type="region of interest" description="Disordered" evidence="1">
    <location>
        <begin position="23"/>
        <end position="51"/>
    </location>
</feature>
<proteinExistence type="predicted"/>
<evidence type="ECO:0000313" key="2">
    <source>
        <dbReference type="EMBL" id="KAF5675022.1"/>
    </source>
</evidence>
<gene>
    <name evidence="2" type="ORF">FHETE_2773</name>
</gene>
<organism evidence="2 3">
    <name type="scientific">Fusarium heterosporum</name>
    <dbReference type="NCBI Taxonomy" id="42747"/>
    <lineage>
        <taxon>Eukaryota</taxon>
        <taxon>Fungi</taxon>
        <taxon>Dikarya</taxon>
        <taxon>Ascomycota</taxon>
        <taxon>Pezizomycotina</taxon>
        <taxon>Sordariomycetes</taxon>
        <taxon>Hypocreomycetidae</taxon>
        <taxon>Hypocreales</taxon>
        <taxon>Nectriaceae</taxon>
        <taxon>Fusarium</taxon>
        <taxon>Fusarium heterosporum species complex</taxon>
    </lineage>
</organism>
<accession>A0A8H5TV98</accession>
<keyword evidence="3" id="KW-1185">Reference proteome</keyword>
<sequence length="137" mass="15351">MANRIYQQIQTIKRALVPGTFSSVTRNDTKNSAQGDKRKLSQALGSEYTDNDDEDLCQIEPKSMYTKVSNNDGGKWVHILDVFAAPNWKPHLTKAVVLDSNDLSVTDLLSFDAVICSLNYLKTRSKKGQREVSWSLA</sequence>
<reference evidence="2 3" key="1">
    <citation type="submission" date="2020-05" db="EMBL/GenBank/DDBJ databases">
        <title>Identification and distribution of gene clusters putatively required for synthesis of sphingolipid metabolism inhibitors in phylogenetically diverse species of the filamentous fungus Fusarium.</title>
        <authorList>
            <person name="Kim H.-S."/>
            <person name="Busman M."/>
            <person name="Brown D.W."/>
            <person name="Divon H."/>
            <person name="Uhlig S."/>
            <person name="Proctor R.H."/>
        </authorList>
    </citation>
    <scope>NUCLEOTIDE SEQUENCE [LARGE SCALE GENOMIC DNA]</scope>
    <source>
        <strain evidence="2 3">NRRL 20693</strain>
    </source>
</reference>
<feature type="compositionally biased region" description="Polar residues" evidence="1">
    <location>
        <begin position="23"/>
        <end position="34"/>
    </location>
</feature>
<dbReference type="AlphaFoldDB" id="A0A8H5TV98"/>
<comment type="caution">
    <text evidence="2">The sequence shown here is derived from an EMBL/GenBank/DDBJ whole genome shotgun (WGS) entry which is preliminary data.</text>
</comment>
<dbReference type="Proteomes" id="UP000567885">
    <property type="component" value="Unassembled WGS sequence"/>
</dbReference>
<evidence type="ECO:0000313" key="3">
    <source>
        <dbReference type="Proteomes" id="UP000567885"/>
    </source>
</evidence>
<evidence type="ECO:0000256" key="1">
    <source>
        <dbReference type="SAM" id="MobiDB-lite"/>
    </source>
</evidence>
<protein>
    <submittedName>
        <fullName evidence="2">Uncharacterized protein</fullName>
    </submittedName>
</protein>
<dbReference type="EMBL" id="JAAGWQ010000044">
    <property type="protein sequence ID" value="KAF5675022.1"/>
    <property type="molecule type" value="Genomic_DNA"/>
</dbReference>
<name>A0A8H5TV98_FUSHE</name>